<proteinExistence type="predicted"/>
<evidence type="ECO:0000313" key="1">
    <source>
        <dbReference type="EMBL" id="GET01044.1"/>
    </source>
</evidence>
<accession>A0A8H3R2I0</accession>
<organism evidence="1 2">
    <name type="scientific">Rhizophagus clarus</name>
    <dbReference type="NCBI Taxonomy" id="94130"/>
    <lineage>
        <taxon>Eukaryota</taxon>
        <taxon>Fungi</taxon>
        <taxon>Fungi incertae sedis</taxon>
        <taxon>Mucoromycota</taxon>
        <taxon>Glomeromycotina</taxon>
        <taxon>Glomeromycetes</taxon>
        <taxon>Glomerales</taxon>
        <taxon>Glomeraceae</taxon>
        <taxon>Rhizophagus</taxon>
    </lineage>
</organism>
<dbReference type="Proteomes" id="UP000615446">
    <property type="component" value="Unassembled WGS sequence"/>
</dbReference>
<evidence type="ECO:0000313" key="2">
    <source>
        <dbReference type="Proteomes" id="UP000615446"/>
    </source>
</evidence>
<gene>
    <name evidence="1" type="ORF">RCL2_002747600</name>
</gene>
<comment type="caution">
    <text evidence="1">The sequence shown here is derived from an EMBL/GenBank/DDBJ whole genome shotgun (WGS) entry which is preliminary data.</text>
</comment>
<name>A0A8H3R2I0_9GLOM</name>
<dbReference type="AlphaFoldDB" id="A0A8H3R2I0"/>
<reference evidence="1" key="1">
    <citation type="submission" date="2019-10" db="EMBL/GenBank/DDBJ databases">
        <title>Conservation and host-specific expression of non-tandemly repeated heterogenous ribosome RNA gene in arbuscular mycorrhizal fungi.</title>
        <authorList>
            <person name="Maeda T."/>
            <person name="Kobayashi Y."/>
            <person name="Nakagawa T."/>
            <person name="Ezawa T."/>
            <person name="Yamaguchi K."/>
            <person name="Bino T."/>
            <person name="Nishimoto Y."/>
            <person name="Shigenobu S."/>
            <person name="Kawaguchi M."/>
        </authorList>
    </citation>
    <scope>NUCLEOTIDE SEQUENCE</scope>
    <source>
        <strain evidence="1">HR1</strain>
    </source>
</reference>
<sequence length="112" mass="13070">MIIYTVLVELILPQYFTRQSRLTTTHQVLYQISVFTHLIHITTQSIKNTLIDLTERINTLIHLTFYTDGSLTSEAPLKQQWVLDVYFNDPLNNKADRLAALRSSHITILEKR</sequence>
<dbReference type="EMBL" id="BLAL01000297">
    <property type="protein sequence ID" value="GET01044.1"/>
    <property type="molecule type" value="Genomic_DNA"/>
</dbReference>
<protein>
    <submittedName>
        <fullName evidence="1">Uncharacterized protein</fullName>
    </submittedName>
</protein>